<evidence type="ECO:0000313" key="1">
    <source>
        <dbReference type="EMBL" id="CAG8848309.1"/>
    </source>
</evidence>
<name>A0ACA9STE2_9GLOM</name>
<comment type="caution">
    <text evidence="1">The sequence shown here is derived from an EMBL/GenBank/DDBJ whole genome shotgun (WGS) entry which is preliminary data.</text>
</comment>
<evidence type="ECO:0000313" key="2">
    <source>
        <dbReference type="Proteomes" id="UP000789920"/>
    </source>
</evidence>
<dbReference type="EMBL" id="CAJVQC010160145">
    <property type="protein sequence ID" value="CAG8848309.1"/>
    <property type="molecule type" value="Genomic_DNA"/>
</dbReference>
<protein>
    <submittedName>
        <fullName evidence="1">22125_t:CDS:1</fullName>
    </submittedName>
</protein>
<sequence>IIDLKVSSKEDGSRIEKSKKRMITNRTLKEKAMQMRNRIVPAKSFGKRVKLNKLQEAEVDTEKNKYKLFIHYQRSANMNDINRIHNIRHNPASDCHQYEEQAEDKNTGDACAISHVDEACSHGYYNNKRTGTEKNESVERNKIKTSNKQSV</sequence>
<feature type="non-terminal residue" evidence="1">
    <location>
        <position position="151"/>
    </location>
</feature>
<keyword evidence="2" id="KW-1185">Reference proteome</keyword>
<reference evidence="1" key="1">
    <citation type="submission" date="2021-06" db="EMBL/GenBank/DDBJ databases">
        <authorList>
            <person name="Kallberg Y."/>
            <person name="Tangrot J."/>
            <person name="Rosling A."/>
        </authorList>
    </citation>
    <scope>NUCLEOTIDE SEQUENCE</scope>
    <source>
        <strain evidence="1">MA461A</strain>
    </source>
</reference>
<gene>
    <name evidence="1" type="ORF">RPERSI_LOCUS35052</name>
</gene>
<proteinExistence type="predicted"/>
<organism evidence="1 2">
    <name type="scientific">Racocetra persica</name>
    <dbReference type="NCBI Taxonomy" id="160502"/>
    <lineage>
        <taxon>Eukaryota</taxon>
        <taxon>Fungi</taxon>
        <taxon>Fungi incertae sedis</taxon>
        <taxon>Mucoromycota</taxon>
        <taxon>Glomeromycotina</taxon>
        <taxon>Glomeromycetes</taxon>
        <taxon>Diversisporales</taxon>
        <taxon>Gigasporaceae</taxon>
        <taxon>Racocetra</taxon>
    </lineage>
</organism>
<dbReference type="Proteomes" id="UP000789920">
    <property type="component" value="Unassembled WGS sequence"/>
</dbReference>
<accession>A0ACA9STE2</accession>
<feature type="non-terminal residue" evidence="1">
    <location>
        <position position="1"/>
    </location>
</feature>